<dbReference type="InterPro" id="IPR000847">
    <property type="entry name" value="LysR_HTH_N"/>
</dbReference>
<sequence length="300" mass="33227">MPRINFDLQELQAFVAVAERLSFRAAAEDLHISPPALSRRIEKLESILGVRLLERSTRHVVLTGVGRSFLDHSRTALDELEGAMLGIADIASHRRGIITVACVPSAAYYFLPAVIARFSKNYPHIRVRILDESANTVLNAVTGRQADFGINFIGTQEADLEFDPVFTERFVLAVRADHRLAARRKVRWEELCDECFMTVAKASGNRVLIDSALAQIEKRPASFFEVAHVSSLLGMVEAGLGVAAVPRLALPRKKHSTLRGIPLVEPEVSRTLGLLRRKSLPLPPAAKVLYDLIKKEPGRL</sequence>
<comment type="caution">
    <text evidence="5">The sequence shown here is derived from an EMBL/GenBank/DDBJ whole genome shotgun (WGS) entry which is preliminary data.</text>
</comment>
<organism evidence="5 6">
    <name type="scientific">Candidimonas humi</name>
    <dbReference type="NCBI Taxonomy" id="683355"/>
    <lineage>
        <taxon>Bacteria</taxon>
        <taxon>Pseudomonadati</taxon>
        <taxon>Pseudomonadota</taxon>
        <taxon>Betaproteobacteria</taxon>
        <taxon>Burkholderiales</taxon>
        <taxon>Alcaligenaceae</taxon>
        <taxon>Candidimonas</taxon>
    </lineage>
</organism>
<dbReference type="PANTHER" id="PTHR30419">
    <property type="entry name" value="HTH-TYPE TRANSCRIPTIONAL REGULATOR YBHD"/>
    <property type="match status" value="1"/>
</dbReference>
<gene>
    <name evidence="5" type="ORF">ACFOY1_17320</name>
</gene>
<proteinExistence type="predicted"/>
<evidence type="ECO:0000256" key="1">
    <source>
        <dbReference type="ARBA" id="ARBA00023015"/>
    </source>
</evidence>
<dbReference type="Pfam" id="PF00126">
    <property type="entry name" value="HTH_1"/>
    <property type="match status" value="1"/>
</dbReference>
<keyword evidence="1" id="KW-0805">Transcription regulation</keyword>
<keyword evidence="3" id="KW-0804">Transcription</keyword>
<dbReference type="PROSITE" id="PS50931">
    <property type="entry name" value="HTH_LYSR"/>
    <property type="match status" value="1"/>
</dbReference>
<dbReference type="PANTHER" id="PTHR30419:SF8">
    <property type="entry name" value="NITROGEN ASSIMILATION TRANSCRIPTIONAL ACTIVATOR-RELATED"/>
    <property type="match status" value="1"/>
</dbReference>
<dbReference type="Pfam" id="PF03466">
    <property type="entry name" value="LysR_substrate"/>
    <property type="match status" value="1"/>
</dbReference>
<keyword evidence="2" id="KW-0238">DNA-binding</keyword>
<dbReference type="CDD" id="cd08440">
    <property type="entry name" value="PBP2_LTTR_like_4"/>
    <property type="match status" value="1"/>
</dbReference>
<accession>A0ABV8P0M2</accession>
<dbReference type="EMBL" id="JBHSBV010000006">
    <property type="protein sequence ID" value="MFC4202715.1"/>
    <property type="molecule type" value="Genomic_DNA"/>
</dbReference>
<evidence type="ECO:0000313" key="6">
    <source>
        <dbReference type="Proteomes" id="UP001595848"/>
    </source>
</evidence>
<protein>
    <submittedName>
        <fullName evidence="5">LysR family transcriptional regulator</fullName>
    </submittedName>
</protein>
<keyword evidence="6" id="KW-1185">Reference proteome</keyword>
<evidence type="ECO:0000313" key="5">
    <source>
        <dbReference type="EMBL" id="MFC4202715.1"/>
    </source>
</evidence>
<feature type="domain" description="HTH lysR-type" evidence="4">
    <location>
        <begin position="6"/>
        <end position="63"/>
    </location>
</feature>
<dbReference type="Proteomes" id="UP001595848">
    <property type="component" value="Unassembled WGS sequence"/>
</dbReference>
<evidence type="ECO:0000256" key="2">
    <source>
        <dbReference type="ARBA" id="ARBA00023125"/>
    </source>
</evidence>
<evidence type="ECO:0000256" key="3">
    <source>
        <dbReference type="ARBA" id="ARBA00023163"/>
    </source>
</evidence>
<dbReference type="RefSeq" id="WP_217966201.1">
    <property type="nucleotide sequence ID" value="NZ_JAHTBN010000011.1"/>
</dbReference>
<dbReference type="InterPro" id="IPR050950">
    <property type="entry name" value="HTH-type_LysR_regulators"/>
</dbReference>
<name>A0ABV8P0M2_9BURK</name>
<dbReference type="InterPro" id="IPR005119">
    <property type="entry name" value="LysR_subst-bd"/>
</dbReference>
<evidence type="ECO:0000259" key="4">
    <source>
        <dbReference type="PROSITE" id="PS50931"/>
    </source>
</evidence>
<reference evidence="6" key="1">
    <citation type="journal article" date="2019" name="Int. J. Syst. Evol. Microbiol.">
        <title>The Global Catalogue of Microorganisms (GCM) 10K type strain sequencing project: providing services to taxonomists for standard genome sequencing and annotation.</title>
        <authorList>
            <consortium name="The Broad Institute Genomics Platform"/>
            <consortium name="The Broad Institute Genome Sequencing Center for Infectious Disease"/>
            <person name="Wu L."/>
            <person name="Ma J."/>
        </authorList>
    </citation>
    <scope>NUCLEOTIDE SEQUENCE [LARGE SCALE GENOMIC DNA]</scope>
    <source>
        <strain evidence="6">LMG 24813</strain>
    </source>
</reference>